<dbReference type="Proteomes" id="UP001140272">
    <property type="component" value="Unassembled WGS sequence"/>
</dbReference>
<sequence length="403" mass="42291">MAVMGRGPTLVLRYADVGVATYASLRVVGHRDTTVTWVLDEPAMATVYQLLADALPDPRPGESIVDAVERGVTAGSFATATAEAHLAAVLGEVLLPASAWRLLAEQALAPDAVVFVAPTARLAQVPWSVLAMPDDGRRLVEVVDILFAAPPNIANAPRRPAPWRREGTPLLILDPRVPGQRPDSALGSVLGRPDPSTPVARHFADVLARGQVLPHVGSAVELFRRRPQADRGWLAAQLRRQPNRLLFVGHASAADGDVGHADRAAIHLAEAEALTAAELMASALPMPARVALLACASGGDYRFDEATGLVAAAILGGAVLVTATLWSLPTTAGYRRFGGAATQSADPMAEVVVAVDTAHEAPEAGRAVNAWQRAQLARWRGGDVAASPLYWAALATFAVDGAR</sequence>
<evidence type="ECO:0000313" key="3">
    <source>
        <dbReference type="EMBL" id="MCV7073152.1"/>
    </source>
</evidence>
<keyword evidence="1" id="KW-0812">Transmembrane</keyword>
<evidence type="ECO:0000256" key="1">
    <source>
        <dbReference type="SAM" id="Phobius"/>
    </source>
</evidence>
<protein>
    <submittedName>
        <fullName evidence="3">CHAT domain-containing protein</fullName>
    </submittedName>
</protein>
<dbReference type="Pfam" id="PF12770">
    <property type="entry name" value="CHAT"/>
    <property type="match status" value="1"/>
</dbReference>
<gene>
    <name evidence="3" type="ORF">H7H73_25315</name>
</gene>
<proteinExistence type="predicted"/>
<feature type="domain" description="CHAT" evidence="2">
    <location>
        <begin position="91"/>
        <end position="394"/>
    </location>
</feature>
<comment type="caution">
    <text evidence="3">The sequence shown here is derived from an EMBL/GenBank/DDBJ whole genome shotgun (WGS) entry which is preliminary data.</text>
</comment>
<dbReference type="EMBL" id="JACKRN010000815">
    <property type="protein sequence ID" value="MCV7073152.1"/>
    <property type="molecule type" value="Genomic_DNA"/>
</dbReference>
<evidence type="ECO:0000313" key="4">
    <source>
        <dbReference type="Proteomes" id="UP001140272"/>
    </source>
</evidence>
<keyword evidence="1" id="KW-1133">Transmembrane helix</keyword>
<dbReference type="AlphaFoldDB" id="A0A9X3BR34"/>
<organism evidence="3 4">
    <name type="scientific">Mycolicibacterium rufum</name>
    <dbReference type="NCBI Taxonomy" id="318424"/>
    <lineage>
        <taxon>Bacteria</taxon>
        <taxon>Bacillati</taxon>
        <taxon>Actinomycetota</taxon>
        <taxon>Actinomycetes</taxon>
        <taxon>Mycobacteriales</taxon>
        <taxon>Mycobacteriaceae</taxon>
        <taxon>Mycolicibacterium</taxon>
    </lineage>
</organism>
<feature type="transmembrane region" description="Helical" evidence="1">
    <location>
        <begin position="309"/>
        <end position="328"/>
    </location>
</feature>
<dbReference type="InterPro" id="IPR024983">
    <property type="entry name" value="CHAT_dom"/>
</dbReference>
<reference evidence="3" key="1">
    <citation type="submission" date="2020-07" db="EMBL/GenBank/DDBJ databases">
        <authorList>
            <person name="Pettersson B.M.F."/>
            <person name="Behra P.R.K."/>
            <person name="Ramesh M."/>
            <person name="Das S."/>
            <person name="Dasgupta S."/>
            <person name="Kirsebom L.A."/>
        </authorList>
    </citation>
    <scope>NUCLEOTIDE SEQUENCE</scope>
    <source>
        <strain evidence="3">DSM 45406</strain>
    </source>
</reference>
<evidence type="ECO:0000259" key="2">
    <source>
        <dbReference type="Pfam" id="PF12770"/>
    </source>
</evidence>
<reference evidence="3" key="2">
    <citation type="journal article" date="2022" name="BMC Genomics">
        <title>Comparative genome analysis of mycobacteria focusing on tRNA and non-coding RNA.</title>
        <authorList>
            <person name="Behra P.R.K."/>
            <person name="Pettersson B.M.F."/>
            <person name="Ramesh M."/>
            <person name="Das S."/>
            <person name="Dasgupta S."/>
            <person name="Kirsebom L.A."/>
        </authorList>
    </citation>
    <scope>NUCLEOTIDE SEQUENCE</scope>
    <source>
        <strain evidence="3">DSM 45406</strain>
    </source>
</reference>
<name>A0A9X3BR34_9MYCO</name>
<keyword evidence="1" id="KW-0472">Membrane</keyword>
<accession>A0A9X3BR34</accession>